<dbReference type="InterPro" id="IPR027417">
    <property type="entry name" value="P-loop_NTPase"/>
</dbReference>
<comment type="caution">
    <text evidence="2">The sequence shown here is derived from an EMBL/GenBank/DDBJ whole genome shotgun (WGS) entry which is preliminary data.</text>
</comment>
<reference evidence="2" key="1">
    <citation type="submission" date="2023-03" db="EMBL/GenBank/DDBJ databases">
        <title>Massive genome expansion in bonnet fungi (Mycena s.s.) driven by repeated elements and novel gene families across ecological guilds.</title>
        <authorList>
            <consortium name="Lawrence Berkeley National Laboratory"/>
            <person name="Harder C.B."/>
            <person name="Miyauchi S."/>
            <person name="Viragh M."/>
            <person name="Kuo A."/>
            <person name="Thoen E."/>
            <person name="Andreopoulos B."/>
            <person name="Lu D."/>
            <person name="Skrede I."/>
            <person name="Drula E."/>
            <person name="Henrissat B."/>
            <person name="Morin E."/>
            <person name="Kohler A."/>
            <person name="Barry K."/>
            <person name="LaButti K."/>
            <person name="Morin E."/>
            <person name="Salamov A."/>
            <person name="Lipzen A."/>
            <person name="Mereny Z."/>
            <person name="Hegedus B."/>
            <person name="Baldrian P."/>
            <person name="Stursova M."/>
            <person name="Weitz H."/>
            <person name="Taylor A."/>
            <person name="Grigoriev I.V."/>
            <person name="Nagy L.G."/>
            <person name="Martin F."/>
            <person name="Kauserud H."/>
        </authorList>
    </citation>
    <scope>NUCLEOTIDE SEQUENCE</scope>
    <source>
        <strain evidence="2">CBHHK002</strain>
    </source>
</reference>
<dbReference type="InterPro" id="IPR011990">
    <property type="entry name" value="TPR-like_helical_dom_sf"/>
</dbReference>
<dbReference type="Gene3D" id="1.25.40.10">
    <property type="entry name" value="Tetratricopeptide repeat domain"/>
    <property type="match status" value="2"/>
</dbReference>
<dbReference type="PANTHER" id="PTHR47691:SF3">
    <property type="entry name" value="HTH-TYPE TRANSCRIPTIONAL REGULATOR RV0890C-RELATED"/>
    <property type="match status" value="1"/>
</dbReference>
<dbReference type="AlphaFoldDB" id="A0AAD7EAE9"/>
<evidence type="ECO:0000313" key="2">
    <source>
        <dbReference type="EMBL" id="KAJ7306901.1"/>
    </source>
</evidence>
<proteinExistence type="predicted"/>
<gene>
    <name evidence="2" type="ORF">DFH08DRAFT_512722</name>
</gene>
<dbReference type="Pfam" id="PF20703">
    <property type="entry name" value="nSTAND1"/>
    <property type="match status" value="1"/>
</dbReference>
<dbReference type="EMBL" id="JARIHO010000090">
    <property type="protein sequence ID" value="KAJ7306901.1"/>
    <property type="molecule type" value="Genomic_DNA"/>
</dbReference>
<dbReference type="InterPro" id="IPR049052">
    <property type="entry name" value="nSTAND1"/>
</dbReference>
<dbReference type="SUPFAM" id="SSF48452">
    <property type="entry name" value="TPR-like"/>
    <property type="match status" value="1"/>
</dbReference>
<sequence length="896" mass="99856">MHTSNISHTKIIQDQVYLGVNESGNSSNSFSMLPSRPKIFYGRESELAKIIEVLSQQPARIAILGGGGMGKTSLARAVLHHPETCAKFEHRFFVSAESASTSIELAALVGLHVGLNPGKDLTKPVVQYFSRKPPCLLILDNLESAWEQIQSRGATEEFISLLTDVEHLALIITMRGAERPAKVHWTHPFLLPLQPLSDDAAQEIFMEITDNGYTEEDVHQILQLTDNMPLAVDLIAHLADYEGLANVLARWETEKTTLLSMGHDRKSNLDASIKLSLSSPRITPESIELLSLLSILPNGLSEADLVQSNLPIPNILSCKASLLGTSLAYLDSNKQLRSLVPVREHVQQFLPPSESLVHALRKHFYALSKLFQSYSEVQMQSVVHQITVNLGNLQAVLKEGLHEDAWDLADTIYSILSLNSFHRVSGRGHTVLMHYIQPFLAGLSDDQLEINFIIELLLAWEYQPAIDKEQAINGAITLFERINNPLLESRFYDAAGTHIWNSKSDLHQSMQFHQKASDLSKLCGASNQCSVLLSMAKIGLRSGDYCTAQVHATEAQRLSKISANLYQEARCLWVRAVCSIFLGKFQQSIDQLYKGREILGICGLVGGDLDLRMANCQGEIHFLKSEYAQAKTIYSQIVKTTSPDENAACYAVSLLNIAQIDTNIGGDAEVVYQNLSKARNILSRYKSLKEMVYCNLVQADMELRQKKFDFAKVKFQECLNSIWGADNQTISFGLERLADINAWPTSEWQSRWPVIYCAYAYNSKDKLALHKALLSLGDVFIANKDGETAANLYKIALEGFTHMDIHHSRANCMMRLGDLAAGQRCTSKAISLWETARQLFVRSSQAKDIARIDARLSTVEKDHQEAFLELGILNAPEPEQLLNTETSVKGGWRCTS</sequence>
<dbReference type="Proteomes" id="UP001218218">
    <property type="component" value="Unassembled WGS sequence"/>
</dbReference>
<protein>
    <recommendedName>
        <fullName evidence="1">Novel STAND NTPase 1 domain-containing protein</fullName>
    </recommendedName>
</protein>
<name>A0AAD7EAE9_9AGAR</name>
<dbReference type="PANTHER" id="PTHR47691">
    <property type="entry name" value="REGULATOR-RELATED"/>
    <property type="match status" value="1"/>
</dbReference>
<feature type="domain" description="Novel STAND NTPase 1" evidence="1">
    <location>
        <begin position="37"/>
        <end position="176"/>
    </location>
</feature>
<evidence type="ECO:0000259" key="1">
    <source>
        <dbReference type="Pfam" id="PF20703"/>
    </source>
</evidence>
<accession>A0AAD7EAE9</accession>
<keyword evidence="3" id="KW-1185">Reference proteome</keyword>
<evidence type="ECO:0000313" key="3">
    <source>
        <dbReference type="Proteomes" id="UP001218218"/>
    </source>
</evidence>
<organism evidence="2 3">
    <name type="scientific">Mycena albidolilacea</name>
    <dbReference type="NCBI Taxonomy" id="1033008"/>
    <lineage>
        <taxon>Eukaryota</taxon>
        <taxon>Fungi</taxon>
        <taxon>Dikarya</taxon>
        <taxon>Basidiomycota</taxon>
        <taxon>Agaricomycotina</taxon>
        <taxon>Agaricomycetes</taxon>
        <taxon>Agaricomycetidae</taxon>
        <taxon>Agaricales</taxon>
        <taxon>Marasmiineae</taxon>
        <taxon>Mycenaceae</taxon>
        <taxon>Mycena</taxon>
    </lineage>
</organism>
<dbReference type="SUPFAM" id="SSF52540">
    <property type="entry name" value="P-loop containing nucleoside triphosphate hydrolases"/>
    <property type="match status" value="1"/>
</dbReference>
<dbReference type="CDD" id="cd00009">
    <property type="entry name" value="AAA"/>
    <property type="match status" value="1"/>
</dbReference>
<dbReference type="Gene3D" id="3.40.50.300">
    <property type="entry name" value="P-loop containing nucleotide triphosphate hydrolases"/>
    <property type="match status" value="1"/>
</dbReference>